<accession>A0A7X2NST5</accession>
<name>A0A7X2NST5_9FIRM</name>
<dbReference type="GO" id="GO:0000156">
    <property type="term" value="F:phosphorelay response regulator activity"/>
    <property type="evidence" value="ECO:0007669"/>
    <property type="project" value="InterPro"/>
</dbReference>
<feature type="domain" description="HTH LytTR-type" evidence="3">
    <location>
        <begin position="126"/>
        <end position="225"/>
    </location>
</feature>
<protein>
    <submittedName>
        <fullName evidence="4">Response regulator transcription factor</fullName>
    </submittedName>
</protein>
<dbReference type="PROSITE" id="PS50930">
    <property type="entry name" value="HTH_LYTTR"/>
    <property type="match status" value="1"/>
</dbReference>
<dbReference type="InterPro" id="IPR007492">
    <property type="entry name" value="LytTR_DNA-bd_dom"/>
</dbReference>
<dbReference type="PROSITE" id="PS50110">
    <property type="entry name" value="RESPONSE_REGULATORY"/>
    <property type="match status" value="1"/>
</dbReference>
<feature type="domain" description="Response regulatory" evidence="2">
    <location>
        <begin position="2"/>
        <end position="117"/>
    </location>
</feature>
<dbReference type="InterPro" id="IPR011006">
    <property type="entry name" value="CheY-like_superfamily"/>
</dbReference>
<dbReference type="GO" id="GO:0003677">
    <property type="term" value="F:DNA binding"/>
    <property type="evidence" value="ECO:0007669"/>
    <property type="project" value="InterPro"/>
</dbReference>
<evidence type="ECO:0000313" key="5">
    <source>
        <dbReference type="Proteomes" id="UP000461880"/>
    </source>
</evidence>
<dbReference type="RefSeq" id="WP_154504906.1">
    <property type="nucleotide sequence ID" value="NZ_VUMN01000019.1"/>
</dbReference>
<dbReference type="SMART" id="SM00850">
    <property type="entry name" value="LytTR"/>
    <property type="match status" value="1"/>
</dbReference>
<dbReference type="InterPro" id="IPR046947">
    <property type="entry name" value="LytR-like"/>
</dbReference>
<proteinExistence type="predicted"/>
<organism evidence="4 5">
    <name type="scientific">Stecheria intestinalis</name>
    <dbReference type="NCBI Taxonomy" id="2606630"/>
    <lineage>
        <taxon>Bacteria</taxon>
        <taxon>Bacillati</taxon>
        <taxon>Bacillota</taxon>
        <taxon>Erysipelotrichia</taxon>
        <taxon>Erysipelotrichales</taxon>
        <taxon>Erysipelotrichaceae</taxon>
        <taxon>Stecheria</taxon>
    </lineage>
</organism>
<dbReference type="Pfam" id="PF00072">
    <property type="entry name" value="Response_reg"/>
    <property type="match status" value="1"/>
</dbReference>
<evidence type="ECO:0000313" key="4">
    <source>
        <dbReference type="EMBL" id="MSS58902.1"/>
    </source>
</evidence>
<dbReference type="AlphaFoldDB" id="A0A7X2NST5"/>
<dbReference type="EMBL" id="VUMN01000019">
    <property type="protein sequence ID" value="MSS58902.1"/>
    <property type="molecule type" value="Genomic_DNA"/>
</dbReference>
<sequence length="239" mass="27475">MRIALLEDDQQEKEEFISALQGWDPTRNAECYNSIGDLIAAAKKEPYFSIAFLDVYLPKENGMDAARQMREVSPRTEVVFTTTSTSHAIEAFSMNALHYLVKPITTDKLRDVFDRIRKKQNAKPALLLKTGKNSQMIYLEDIAYISSDNHQVQIFLRKGGEVSAYMRLSDIQQQLNDSFLKVQRGMIVNADFIERMQRDVCVLKNGVQIMLSRKDRDEIRAAYDDFIFFHLSGRTGFTV</sequence>
<dbReference type="SMART" id="SM00448">
    <property type="entry name" value="REC"/>
    <property type="match status" value="1"/>
</dbReference>
<keyword evidence="1" id="KW-0597">Phosphoprotein</keyword>
<evidence type="ECO:0000259" key="2">
    <source>
        <dbReference type="PROSITE" id="PS50110"/>
    </source>
</evidence>
<dbReference type="Pfam" id="PF04397">
    <property type="entry name" value="LytTR"/>
    <property type="match status" value="1"/>
</dbReference>
<dbReference type="Gene3D" id="2.40.50.1020">
    <property type="entry name" value="LytTr DNA-binding domain"/>
    <property type="match status" value="1"/>
</dbReference>
<comment type="caution">
    <text evidence="4">The sequence shown here is derived from an EMBL/GenBank/DDBJ whole genome shotgun (WGS) entry which is preliminary data.</text>
</comment>
<gene>
    <name evidence="4" type="ORF">FYJ51_08275</name>
</gene>
<dbReference type="PANTHER" id="PTHR37299:SF1">
    <property type="entry name" value="STAGE 0 SPORULATION PROTEIN A HOMOLOG"/>
    <property type="match status" value="1"/>
</dbReference>
<evidence type="ECO:0000256" key="1">
    <source>
        <dbReference type="PROSITE-ProRule" id="PRU00169"/>
    </source>
</evidence>
<feature type="modified residue" description="4-aspartylphosphate" evidence="1">
    <location>
        <position position="54"/>
    </location>
</feature>
<reference evidence="4 5" key="1">
    <citation type="submission" date="2019-08" db="EMBL/GenBank/DDBJ databases">
        <title>In-depth cultivation of the pig gut microbiome towards novel bacterial diversity and tailored functional studies.</title>
        <authorList>
            <person name="Wylensek D."/>
            <person name="Hitch T.C.A."/>
            <person name="Clavel T."/>
        </authorList>
    </citation>
    <scope>NUCLEOTIDE SEQUENCE [LARGE SCALE GENOMIC DNA]</scope>
    <source>
        <strain evidence="4 5">Oil+RF-744-GAM-WT-6</strain>
    </source>
</reference>
<evidence type="ECO:0000259" key="3">
    <source>
        <dbReference type="PROSITE" id="PS50930"/>
    </source>
</evidence>
<dbReference type="PANTHER" id="PTHR37299">
    <property type="entry name" value="TRANSCRIPTIONAL REGULATOR-RELATED"/>
    <property type="match status" value="1"/>
</dbReference>
<dbReference type="Gene3D" id="3.40.50.2300">
    <property type="match status" value="1"/>
</dbReference>
<keyword evidence="5" id="KW-1185">Reference proteome</keyword>
<dbReference type="InterPro" id="IPR001789">
    <property type="entry name" value="Sig_transdc_resp-reg_receiver"/>
</dbReference>
<dbReference type="Proteomes" id="UP000461880">
    <property type="component" value="Unassembled WGS sequence"/>
</dbReference>
<dbReference type="SUPFAM" id="SSF52172">
    <property type="entry name" value="CheY-like"/>
    <property type="match status" value="1"/>
</dbReference>